<evidence type="ECO:0000256" key="1">
    <source>
        <dbReference type="ARBA" id="ARBA00008330"/>
    </source>
</evidence>
<evidence type="ECO:0000256" key="2">
    <source>
        <dbReference type="SAM" id="MobiDB-lite"/>
    </source>
</evidence>
<dbReference type="Proteomes" id="UP001626550">
    <property type="component" value="Unassembled WGS sequence"/>
</dbReference>
<keyword evidence="4" id="KW-1185">Reference proteome</keyword>
<accession>A0ABD2PIK0</accession>
<comment type="similarity">
    <text evidence="1">Belongs to the troponin T family.</text>
</comment>
<organism evidence="3 4">
    <name type="scientific">Cichlidogyrus casuarinus</name>
    <dbReference type="NCBI Taxonomy" id="1844966"/>
    <lineage>
        <taxon>Eukaryota</taxon>
        <taxon>Metazoa</taxon>
        <taxon>Spiralia</taxon>
        <taxon>Lophotrochozoa</taxon>
        <taxon>Platyhelminthes</taxon>
        <taxon>Monogenea</taxon>
        <taxon>Monopisthocotylea</taxon>
        <taxon>Dactylogyridea</taxon>
        <taxon>Ancyrocephalidae</taxon>
        <taxon>Cichlidogyrus</taxon>
    </lineage>
</organism>
<evidence type="ECO:0000313" key="3">
    <source>
        <dbReference type="EMBL" id="KAL3307216.1"/>
    </source>
</evidence>
<feature type="compositionally biased region" description="Basic and acidic residues" evidence="2">
    <location>
        <begin position="7"/>
        <end position="20"/>
    </location>
</feature>
<dbReference type="PANTHER" id="PTHR11521:SF1">
    <property type="entry name" value="TROPONIN T, SKELETAL MUSCLE"/>
    <property type="match status" value="1"/>
</dbReference>
<dbReference type="InterPro" id="IPR001978">
    <property type="entry name" value="Troponin"/>
</dbReference>
<protein>
    <submittedName>
        <fullName evidence="3">Troponin T</fullName>
    </submittedName>
</protein>
<dbReference type="AlphaFoldDB" id="A0ABD2PIK0"/>
<dbReference type="SUPFAM" id="SSF90250">
    <property type="entry name" value="Troponin coil-coiled subunits"/>
    <property type="match status" value="1"/>
</dbReference>
<dbReference type="InterPro" id="IPR038077">
    <property type="entry name" value="Troponin_sf"/>
</dbReference>
<evidence type="ECO:0000313" key="4">
    <source>
        <dbReference type="Proteomes" id="UP001626550"/>
    </source>
</evidence>
<reference evidence="3 4" key="1">
    <citation type="submission" date="2024-11" db="EMBL/GenBank/DDBJ databases">
        <title>Adaptive evolution of stress response genes in parasites aligns with host niche diversity.</title>
        <authorList>
            <person name="Hahn C."/>
            <person name="Resl P."/>
        </authorList>
    </citation>
    <scope>NUCLEOTIDE SEQUENCE [LARGE SCALE GENOMIC DNA]</scope>
    <source>
        <strain evidence="3">EGGRZ-B1_66</strain>
        <tissue evidence="3">Body</tissue>
    </source>
</reference>
<dbReference type="EMBL" id="JBJKFK010007946">
    <property type="protein sequence ID" value="KAL3307216.1"/>
    <property type="molecule type" value="Genomic_DNA"/>
</dbReference>
<comment type="caution">
    <text evidence="3">The sequence shown here is derived from an EMBL/GenBank/DDBJ whole genome shotgun (WGS) entry which is preliminary data.</text>
</comment>
<name>A0ABD2PIK0_9PLAT</name>
<dbReference type="Pfam" id="PF00992">
    <property type="entry name" value="Troponin"/>
    <property type="match status" value="1"/>
</dbReference>
<gene>
    <name evidence="3" type="primary">TNNT3_2</name>
    <name evidence="3" type="ORF">Ciccas_014277</name>
</gene>
<dbReference type="Gene3D" id="1.20.5.350">
    <property type="match status" value="1"/>
</dbReference>
<feature type="region of interest" description="Disordered" evidence="2">
    <location>
        <begin position="1"/>
        <end position="20"/>
    </location>
</feature>
<proteinExistence type="inferred from homology"/>
<dbReference type="PANTHER" id="PTHR11521">
    <property type="entry name" value="TROPONIN T"/>
    <property type="match status" value="1"/>
</dbReference>
<dbReference type="InterPro" id="IPR027707">
    <property type="entry name" value="TNNT"/>
</dbReference>
<sequence>MATDQQEEVKKEEVTKSKEQLEAEKKAILEQRLPPLNISGFKADQLRAKAKELNDQIYRVEGDKYDLEQRFARQSYEMQELAERARQMNKG</sequence>